<gene>
    <name evidence="12" type="ORF">SAMN02745158_03529</name>
</gene>
<evidence type="ECO:0000256" key="8">
    <source>
        <dbReference type="RuleBase" id="RU000320"/>
    </source>
</evidence>
<dbReference type="AlphaFoldDB" id="A0A1M5B765"/>
<dbReference type="GO" id="GO:0016491">
    <property type="term" value="F:oxidoreductase activity"/>
    <property type="evidence" value="ECO:0007669"/>
    <property type="project" value="UniProtKB-KW"/>
</dbReference>
<feature type="transmembrane region" description="Helical" evidence="9">
    <location>
        <begin position="6"/>
        <end position="23"/>
    </location>
</feature>
<proteinExistence type="inferred from homology"/>
<sequence length="489" mass="53607">MENIYIIIPILLPILAGALLFFFPIKDRKRRNIAVESLVIVNSAISLGILWAGSKESLILFELYKNVSLLFRIDGLGMLFGTIVSTLWPLATLYAFEYMTHETRENTFFAFYTMTYGVSLGIAYAGNMMTMYLFYELLTLVTIPLVMHTMIPRARRAGRQYAYYSIGGAAFAFTSLIFITVYGEGASFAIGGVMDHTLVDDNILRLIYVMAFLGFGVKAAVFPLHGWLISASVAPTPVTALLHAVAVVKAGVFAVLRLTYYCYGTEILKGSWAQDIVMGIAMFTVVYGSTMAVKEVHFKRRLAYSTISNLSYILMAATLMSPLGMIAAMCHMVAHAIGKICAFFVSGSVMFKTGYHFIPALDGVGHQMKKTFLTFTVSAMSLTGIPLTIGFISKWRIAKAAFAGETLLSYGVVIVLFYAALMAAIYMFTVVIRAFCPEKGKERLIGGDTTDPTWRMLIPLGVFAAAMIVLGVHSGPLLDFLEQVAAGSI</sequence>
<name>A0A1M5B765_9CLOT</name>
<comment type="similarity">
    <text evidence="2">Belongs to the CPA3 antiporters (TC 2.A.63) subunit A family.</text>
</comment>
<keyword evidence="5 9" id="KW-1133">Transmembrane helix</keyword>
<feature type="transmembrane region" description="Helical" evidence="9">
    <location>
        <begin position="240"/>
        <end position="260"/>
    </location>
</feature>
<dbReference type="Pfam" id="PF00662">
    <property type="entry name" value="Proton_antipo_N"/>
    <property type="match status" value="1"/>
</dbReference>
<dbReference type="InterPro" id="IPR001516">
    <property type="entry name" value="Proton_antipo_N"/>
</dbReference>
<accession>A0A1M5B765</accession>
<feature type="transmembrane region" description="Helical" evidence="9">
    <location>
        <begin position="35"/>
        <end position="53"/>
    </location>
</feature>
<reference evidence="12 13" key="1">
    <citation type="submission" date="2016-11" db="EMBL/GenBank/DDBJ databases">
        <authorList>
            <person name="Jaros S."/>
            <person name="Januszkiewicz K."/>
            <person name="Wedrychowicz H."/>
        </authorList>
    </citation>
    <scope>NUCLEOTIDE SEQUENCE [LARGE SCALE GENOMIC DNA]</scope>
    <source>
        <strain evidence="12 13">DSM 17459</strain>
    </source>
</reference>
<feature type="transmembrane region" description="Helical" evidence="9">
    <location>
        <begin position="272"/>
        <end position="290"/>
    </location>
</feature>
<feature type="transmembrane region" description="Helical" evidence="9">
    <location>
        <begin position="163"/>
        <end position="183"/>
    </location>
</feature>
<keyword evidence="4 8" id="KW-0812">Transmembrane</keyword>
<feature type="transmembrane region" description="Helical" evidence="9">
    <location>
        <begin position="412"/>
        <end position="435"/>
    </location>
</feature>
<evidence type="ECO:0000259" key="10">
    <source>
        <dbReference type="Pfam" id="PF00361"/>
    </source>
</evidence>
<dbReference type="Pfam" id="PF00361">
    <property type="entry name" value="Proton_antipo_M"/>
    <property type="match status" value="1"/>
</dbReference>
<dbReference type="OrthoDB" id="9807568at2"/>
<evidence type="ECO:0000256" key="6">
    <source>
        <dbReference type="ARBA" id="ARBA00023002"/>
    </source>
</evidence>
<feature type="transmembrane region" description="Helical" evidence="9">
    <location>
        <begin position="203"/>
        <end position="228"/>
    </location>
</feature>
<evidence type="ECO:0000313" key="12">
    <source>
        <dbReference type="EMBL" id="SHF38391.1"/>
    </source>
</evidence>
<evidence type="ECO:0000256" key="2">
    <source>
        <dbReference type="ARBA" id="ARBA00008483"/>
    </source>
</evidence>
<feature type="transmembrane region" description="Helical" evidence="9">
    <location>
        <begin position="372"/>
        <end position="392"/>
    </location>
</feature>
<dbReference type="GO" id="GO:0005886">
    <property type="term" value="C:plasma membrane"/>
    <property type="evidence" value="ECO:0007669"/>
    <property type="project" value="UniProtKB-SubCell"/>
</dbReference>
<evidence type="ECO:0000313" key="13">
    <source>
        <dbReference type="Proteomes" id="UP000184245"/>
    </source>
</evidence>
<evidence type="ECO:0000256" key="3">
    <source>
        <dbReference type="ARBA" id="ARBA00022475"/>
    </source>
</evidence>
<feature type="domain" description="NADH:quinone oxidoreductase/Mrp antiporter transmembrane" evidence="10">
    <location>
        <begin position="125"/>
        <end position="410"/>
    </location>
</feature>
<protein>
    <submittedName>
        <fullName evidence="12">Multicomponent Na+:H+ antiporter subunit D</fullName>
    </submittedName>
</protein>
<feature type="transmembrane region" description="Helical" evidence="9">
    <location>
        <begin position="456"/>
        <end position="474"/>
    </location>
</feature>
<evidence type="ECO:0000259" key="11">
    <source>
        <dbReference type="Pfam" id="PF00662"/>
    </source>
</evidence>
<feature type="domain" description="NADH-Ubiquinone oxidoreductase (complex I) chain 5 N-terminal" evidence="11">
    <location>
        <begin position="66"/>
        <end position="109"/>
    </location>
</feature>
<keyword evidence="3" id="KW-1003">Cell membrane</keyword>
<dbReference type="InterPro" id="IPR001750">
    <property type="entry name" value="ND/Mrp_TM"/>
</dbReference>
<dbReference type="InterPro" id="IPR052175">
    <property type="entry name" value="ComplexI-like_HydComp"/>
</dbReference>
<keyword evidence="13" id="KW-1185">Reference proteome</keyword>
<dbReference type="PRINTS" id="PR01434">
    <property type="entry name" value="NADHDHGNASE5"/>
</dbReference>
<dbReference type="Proteomes" id="UP000184245">
    <property type="component" value="Unassembled WGS sequence"/>
</dbReference>
<evidence type="ECO:0000256" key="9">
    <source>
        <dbReference type="SAM" id="Phobius"/>
    </source>
</evidence>
<dbReference type="EMBL" id="FQVI01000024">
    <property type="protein sequence ID" value="SHF38391.1"/>
    <property type="molecule type" value="Genomic_DNA"/>
</dbReference>
<dbReference type="RefSeq" id="WP_072854094.1">
    <property type="nucleotide sequence ID" value="NZ_FQVI01000024.1"/>
</dbReference>
<feature type="transmembrane region" description="Helical" evidence="9">
    <location>
        <begin position="73"/>
        <end position="96"/>
    </location>
</feature>
<evidence type="ECO:0000256" key="5">
    <source>
        <dbReference type="ARBA" id="ARBA00022989"/>
    </source>
</evidence>
<dbReference type="PANTHER" id="PTHR42682">
    <property type="entry name" value="HYDROGENASE-4 COMPONENT F"/>
    <property type="match status" value="1"/>
</dbReference>
<evidence type="ECO:0000256" key="7">
    <source>
        <dbReference type="ARBA" id="ARBA00023136"/>
    </source>
</evidence>
<feature type="transmembrane region" description="Helical" evidence="9">
    <location>
        <begin position="108"/>
        <end position="126"/>
    </location>
</feature>
<comment type="subcellular location">
    <subcellularLocation>
        <location evidence="1">Cell membrane</location>
        <topology evidence="1">Multi-pass membrane protein</topology>
    </subcellularLocation>
    <subcellularLocation>
        <location evidence="8">Membrane</location>
        <topology evidence="8">Multi-pass membrane protein</topology>
    </subcellularLocation>
</comment>
<dbReference type="STRING" id="1122155.SAMN02745158_03529"/>
<feature type="transmembrane region" description="Helical" evidence="9">
    <location>
        <begin position="326"/>
        <end position="351"/>
    </location>
</feature>
<dbReference type="PANTHER" id="PTHR42682:SF4">
    <property type="entry name" value="NADH-UBIQUINONE_PLASTOQUINONE"/>
    <property type="match status" value="1"/>
</dbReference>
<keyword evidence="7 9" id="KW-0472">Membrane</keyword>
<evidence type="ECO:0000256" key="1">
    <source>
        <dbReference type="ARBA" id="ARBA00004651"/>
    </source>
</evidence>
<keyword evidence="6" id="KW-0560">Oxidoreductase</keyword>
<organism evidence="12 13">
    <name type="scientific">Lactonifactor longoviformis DSM 17459</name>
    <dbReference type="NCBI Taxonomy" id="1122155"/>
    <lineage>
        <taxon>Bacteria</taxon>
        <taxon>Bacillati</taxon>
        <taxon>Bacillota</taxon>
        <taxon>Clostridia</taxon>
        <taxon>Eubacteriales</taxon>
        <taxon>Clostridiaceae</taxon>
        <taxon>Lactonifactor</taxon>
    </lineage>
</organism>
<evidence type="ECO:0000256" key="4">
    <source>
        <dbReference type="ARBA" id="ARBA00022692"/>
    </source>
</evidence>
<feature type="transmembrane region" description="Helical" evidence="9">
    <location>
        <begin position="132"/>
        <end position="151"/>
    </location>
</feature>